<evidence type="ECO:0000313" key="2">
    <source>
        <dbReference type="Proteomes" id="UP000223370"/>
    </source>
</evidence>
<name>A0A1Z5H5E2_9LACO</name>
<dbReference type="Gene3D" id="1.10.520.40">
    <property type="entry name" value="CRISPR-associated protein Cse2"/>
    <property type="match status" value="1"/>
</dbReference>
<comment type="caution">
    <text evidence="1">The sequence shown here is derived from an EMBL/GenBank/DDBJ whole genome shotgun (WGS) entry which is preliminary data.</text>
</comment>
<reference evidence="1 2" key="1">
    <citation type="submission" date="2015-11" db="EMBL/GenBank/DDBJ databases">
        <title>Draft genome sequences of new species of the genus Lactobacillus isolated from orchardgrass silage.</title>
        <authorList>
            <person name="Tohno M."/>
            <person name="Tanizawa Y."/>
            <person name="Arita M."/>
        </authorList>
    </citation>
    <scope>NUCLEOTIDE SEQUENCE [LARGE SCALE GENOMIC DNA]</scope>
    <source>
        <strain evidence="1 2">IWT5</strain>
    </source>
</reference>
<evidence type="ECO:0000313" key="1">
    <source>
        <dbReference type="EMBL" id="GAT18382.1"/>
    </source>
</evidence>
<dbReference type="NCBIfam" id="TIGR02548">
    <property type="entry name" value="casB_cse2"/>
    <property type="match status" value="1"/>
</dbReference>
<dbReference type="Pfam" id="PF09485">
    <property type="entry name" value="CRISPR_Cse2"/>
    <property type="match status" value="1"/>
</dbReference>
<proteinExistence type="predicted"/>
<dbReference type="OrthoDB" id="1753036at2"/>
<dbReference type="EMBL" id="BCMJ01000002">
    <property type="protein sequence ID" value="GAT18382.1"/>
    <property type="molecule type" value="Genomic_DNA"/>
</dbReference>
<dbReference type="CDD" id="cd09731">
    <property type="entry name" value="Cse2_I-E"/>
    <property type="match status" value="1"/>
</dbReference>
<gene>
    <name evidence="1" type="ORF">IWT5_00656</name>
</gene>
<dbReference type="AlphaFoldDB" id="A0A1Z5H5E2"/>
<dbReference type="RefSeq" id="WP_098823890.1">
    <property type="nucleotide sequence ID" value="NZ_BCMJ01000002.1"/>
</dbReference>
<dbReference type="InterPro" id="IPR038287">
    <property type="entry name" value="Cse2_sf"/>
</dbReference>
<accession>A0A1Z5H5E2</accession>
<dbReference type="Proteomes" id="UP000223370">
    <property type="component" value="Unassembled WGS sequence"/>
</dbReference>
<protein>
    <recommendedName>
        <fullName evidence="3">CRISPR-associated protein Cse2</fullName>
    </recommendedName>
</protein>
<evidence type="ECO:0008006" key="3">
    <source>
        <dbReference type="Google" id="ProtNLM"/>
    </source>
</evidence>
<keyword evidence="2" id="KW-1185">Reference proteome</keyword>
<dbReference type="InterPro" id="IPR013382">
    <property type="entry name" value="CRISPR-assoc_prot_Cse2"/>
</dbReference>
<sequence length="201" mass="22396">MNKAIEAKVATIKIINALYNENNVDKATLSSLRGAPTIVSQRAETVWPIMLPYMAEDLLSPNGRPSWGENAVYTATRLFALYQQGNDQLVYAPYDKEKSESGKNFFSALAVLRRNPDSRDALDRRAQALFGSSNFGSVVHSLTQLASILKSNKLGIKIDFPVLAQNLFDFQTSFENASTVKLLWGQEYYADIHETKPEGTK</sequence>
<organism evidence="1 2">
    <name type="scientific">Secundilactobacillus silagincola</name>
    <dbReference type="NCBI Taxonomy" id="1714681"/>
    <lineage>
        <taxon>Bacteria</taxon>
        <taxon>Bacillati</taxon>
        <taxon>Bacillota</taxon>
        <taxon>Bacilli</taxon>
        <taxon>Lactobacillales</taxon>
        <taxon>Lactobacillaceae</taxon>
        <taxon>Secundilactobacillus</taxon>
    </lineage>
</organism>